<keyword evidence="1" id="KW-0227">DNA damage</keyword>
<feature type="non-terminal residue" evidence="2">
    <location>
        <position position="103"/>
    </location>
</feature>
<evidence type="ECO:0000256" key="1">
    <source>
        <dbReference type="RuleBase" id="RU364024"/>
    </source>
</evidence>
<dbReference type="PANTHER" id="PTHR13152:SF0">
    <property type="entry name" value="GENERAL TRANSCRIPTION FACTOR IIH SUBUNIT 4"/>
    <property type="match status" value="1"/>
</dbReference>
<evidence type="ECO:0000313" key="2">
    <source>
        <dbReference type="EMBL" id="KDO50856.1"/>
    </source>
</evidence>
<dbReference type="Proteomes" id="UP000027120">
    <property type="component" value="Unassembled WGS sequence"/>
</dbReference>
<reference evidence="2 3" key="1">
    <citation type="submission" date="2014-04" db="EMBL/GenBank/DDBJ databases">
        <authorList>
            <consortium name="International Citrus Genome Consortium"/>
            <person name="Gmitter F."/>
            <person name="Chen C."/>
            <person name="Farmerie W."/>
            <person name="Harkins T."/>
            <person name="Desany B."/>
            <person name="Mohiuddin M."/>
            <person name="Kodira C."/>
            <person name="Borodovsky M."/>
            <person name="Lomsadze A."/>
            <person name="Burns P."/>
            <person name="Jenkins J."/>
            <person name="Prochnik S."/>
            <person name="Shu S."/>
            <person name="Chapman J."/>
            <person name="Pitluck S."/>
            <person name="Schmutz J."/>
            <person name="Rokhsar D."/>
        </authorList>
    </citation>
    <scope>NUCLEOTIDE SEQUENCE</scope>
</reference>
<keyword evidence="1" id="KW-0804">Transcription</keyword>
<dbReference type="AlphaFoldDB" id="A0A067EIW1"/>
<organism evidence="2 3">
    <name type="scientific">Citrus sinensis</name>
    <name type="common">Sweet orange</name>
    <name type="synonym">Citrus aurantium var. sinensis</name>
    <dbReference type="NCBI Taxonomy" id="2711"/>
    <lineage>
        <taxon>Eukaryota</taxon>
        <taxon>Viridiplantae</taxon>
        <taxon>Streptophyta</taxon>
        <taxon>Embryophyta</taxon>
        <taxon>Tracheophyta</taxon>
        <taxon>Spermatophyta</taxon>
        <taxon>Magnoliopsida</taxon>
        <taxon>eudicotyledons</taxon>
        <taxon>Gunneridae</taxon>
        <taxon>Pentapetalae</taxon>
        <taxon>rosids</taxon>
        <taxon>malvids</taxon>
        <taxon>Sapindales</taxon>
        <taxon>Rutaceae</taxon>
        <taxon>Aurantioideae</taxon>
        <taxon>Citrus</taxon>
    </lineage>
</organism>
<keyword evidence="1" id="KW-0539">Nucleus</keyword>
<dbReference type="Pfam" id="PF03849">
    <property type="entry name" value="Tfb2"/>
    <property type="match status" value="1"/>
</dbReference>
<evidence type="ECO:0000313" key="3">
    <source>
        <dbReference type="Proteomes" id="UP000027120"/>
    </source>
</evidence>
<name>A0A067EIW1_CITSI</name>
<protein>
    <recommendedName>
        <fullName evidence="1">RNA polymerase II transcription factor B subunit 2</fullName>
    </recommendedName>
</protein>
<gene>
    <name evidence="2" type="ORF">CISIN_1g0154403mg</name>
</gene>
<keyword evidence="1" id="KW-0234">DNA repair</keyword>
<proteinExistence type="inferred from homology"/>
<dbReference type="EMBL" id="KK785068">
    <property type="protein sequence ID" value="KDO50856.1"/>
    <property type="molecule type" value="Genomic_DNA"/>
</dbReference>
<keyword evidence="1" id="KW-0805">Transcription regulation</keyword>
<dbReference type="PANTHER" id="PTHR13152">
    <property type="entry name" value="TFIIH, POLYPEPTIDE 4"/>
    <property type="match status" value="1"/>
</dbReference>
<dbReference type="InterPro" id="IPR004598">
    <property type="entry name" value="TFIIH_p52/Tfb2"/>
</dbReference>
<accession>A0A067EIW1</accession>
<dbReference type="GO" id="GO:0006289">
    <property type="term" value="P:nucleotide-excision repair"/>
    <property type="evidence" value="ECO:0007669"/>
    <property type="project" value="InterPro"/>
</dbReference>
<sequence length="103" mass="11699">MIKDFADLGLVKLQQVGRKESWFIPTKLATNLSMSLTDSSARKEGFVVVETNFRMYAYSTSKLHCEILRLFSKIEYQLPNLIVGAITKESLYNAFENGITAEQ</sequence>
<comment type="function">
    <text evidence="1">Component of the general transcription and DNA repair factor IIH (TFIIH) core complex which is involved in general and transcription-coupled nucleotide excision repair (NER) of damaged DNA.</text>
</comment>
<dbReference type="GO" id="GO:0000439">
    <property type="term" value="C:transcription factor TFIIH core complex"/>
    <property type="evidence" value="ECO:0007669"/>
    <property type="project" value="InterPro"/>
</dbReference>
<keyword evidence="3" id="KW-1185">Reference proteome</keyword>
<comment type="subcellular location">
    <subcellularLocation>
        <location evidence="1">Nucleus</location>
    </subcellularLocation>
</comment>
<dbReference type="GO" id="GO:0001671">
    <property type="term" value="F:ATPase activator activity"/>
    <property type="evidence" value="ECO:0007669"/>
    <property type="project" value="InterPro"/>
</dbReference>
<comment type="similarity">
    <text evidence="1">Belongs to the TFB2 family.</text>
</comment>